<dbReference type="AlphaFoldDB" id="D5BN56"/>
<dbReference type="STRING" id="488538.SAR116_2006"/>
<reference evidence="2 3" key="1">
    <citation type="journal article" date="2010" name="J. Bacteriol.">
        <title>Complete genome sequence of "Candidatus Puniceispirillum marinum" IMCC1322, a representative of the SAR116 clade in the Alphaproteobacteria.</title>
        <authorList>
            <person name="Oh H.M."/>
            <person name="Kwon K.K."/>
            <person name="Kang I."/>
            <person name="Kang S.G."/>
            <person name="Lee J.H."/>
            <person name="Kim S.J."/>
            <person name="Cho J.C."/>
        </authorList>
    </citation>
    <scope>NUCLEOTIDE SEQUENCE [LARGE SCALE GENOMIC DNA]</scope>
    <source>
        <strain evidence="2 3">IMCC1322</strain>
    </source>
</reference>
<dbReference type="KEGG" id="apb:SAR116_2006"/>
<dbReference type="HOGENOM" id="CLU_037802_2_0_5"/>
<dbReference type="eggNOG" id="COG2391">
    <property type="taxonomic scope" value="Bacteria"/>
</dbReference>
<keyword evidence="3" id="KW-1185">Reference proteome</keyword>
<feature type="transmembrane region" description="Helical" evidence="1">
    <location>
        <begin position="158"/>
        <end position="175"/>
    </location>
</feature>
<evidence type="ECO:0000313" key="3">
    <source>
        <dbReference type="Proteomes" id="UP000007460"/>
    </source>
</evidence>
<accession>D5BN56</accession>
<evidence type="ECO:0000313" key="2">
    <source>
        <dbReference type="EMBL" id="ADE40249.1"/>
    </source>
</evidence>
<feature type="transmembrane region" description="Helical" evidence="1">
    <location>
        <begin position="45"/>
        <end position="65"/>
    </location>
</feature>
<keyword evidence="2" id="KW-0808">Transferase</keyword>
<dbReference type="Proteomes" id="UP000007460">
    <property type="component" value="Chromosome"/>
</dbReference>
<evidence type="ECO:0000256" key="1">
    <source>
        <dbReference type="SAM" id="Phobius"/>
    </source>
</evidence>
<dbReference type="InterPro" id="IPR046513">
    <property type="entry name" value="DUF6691"/>
</dbReference>
<dbReference type="EMBL" id="CP001751">
    <property type="protein sequence ID" value="ADE40249.1"/>
    <property type="molecule type" value="Genomic_DNA"/>
</dbReference>
<dbReference type="EC" id="2.7.13.3" evidence="2"/>
<name>D5BN56_PUNMI</name>
<protein>
    <submittedName>
        <fullName evidence="2">Gene II and X protein</fullName>
        <ecNumber evidence="2">2.7.13.3</ecNumber>
    </submittedName>
</protein>
<organism evidence="2 3">
    <name type="scientific">Puniceispirillum marinum (strain IMCC1322)</name>
    <dbReference type="NCBI Taxonomy" id="488538"/>
    <lineage>
        <taxon>Bacteria</taxon>
        <taxon>Pseudomonadati</taxon>
        <taxon>Pseudomonadota</taxon>
        <taxon>Alphaproteobacteria</taxon>
        <taxon>Candidatus Puniceispirillales</taxon>
        <taxon>Candidatus Puniceispirillaceae</taxon>
        <taxon>Candidatus Puniceispirillum</taxon>
    </lineage>
</organism>
<proteinExistence type="predicted"/>
<feature type="transmembrane region" description="Helical" evidence="1">
    <location>
        <begin position="77"/>
        <end position="97"/>
    </location>
</feature>
<keyword evidence="1" id="KW-0472">Membrane</keyword>
<feature type="transmembrane region" description="Helical" evidence="1">
    <location>
        <begin position="126"/>
        <end position="152"/>
    </location>
</feature>
<sequence>MHIRAWHLRAGTVITSVIGGGHDLYADGGDYGVSCAPCGGDVMPLLLSFVIGGLFGIGLAIAGMLNPSKIAGFLDIFGLWDPSLAFVMGGGVIVNLIGHQLLMKRATPLFGGSFRLPTAQDIDRRLLAGSALFGIGWGLGGLCPGPVISSLLLRPADVVLFAVMMMAGLWLGKVIR</sequence>
<keyword evidence="1" id="KW-0812">Transmembrane</keyword>
<keyword evidence="1" id="KW-1133">Transmembrane helix</keyword>
<dbReference type="Pfam" id="PF20398">
    <property type="entry name" value="DUF6691"/>
    <property type="match status" value="1"/>
</dbReference>
<gene>
    <name evidence="2" type="ordered locus">SAR116_2006</name>
</gene>
<dbReference type="GO" id="GO:0004673">
    <property type="term" value="F:protein histidine kinase activity"/>
    <property type="evidence" value="ECO:0007669"/>
    <property type="project" value="UniProtKB-EC"/>
</dbReference>